<protein>
    <submittedName>
        <fullName evidence="2">Uncharacterized protein</fullName>
    </submittedName>
</protein>
<sequence>MDLWDGYRWRQEQEENRLAYFTACQMSVHTKKPVAPKDLLKPLRGKGKQRRNKDDE</sequence>
<organism evidence="2 3">
    <name type="scientific">Pelosinus baikalensis</name>
    <dbReference type="NCBI Taxonomy" id="2892015"/>
    <lineage>
        <taxon>Bacteria</taxon>
        <taxon>Bacillati</taxon>
        <taxon>Bacillota</taxon>
        <taxon>Negativicutes</taxon>
        <taxon>Selenomonadales</taxon>
        <taxon>Sporomusaceae</taxon>
        <taxon>Pelosinus</taxon>
    </lineage>
</organism>
<comment type="caution">
    <text evidence="2">The sequence shown here is derived from an EMBL/GenBank/DDBJ whole genome shotgun (WGS) entry which is preliminary data.</text>
</comment>
<dbReference type="Proteomes" id="UP001165492">
    <property type="component" value="Unassembled WGS sequence"/>
</dbReference>
<reference evidence="2" key="1">
    <citation type="submission" date="2021-11" db="EMBL/GenBank/DDBJ databases">
        <title>Description of a new species Pelosinus isolated from the bottom sediments of Lake Baikal.</title>
        <authorList>
            <person name="Zakharyuk A."/>
        </authorList>
    </citation>
    <scope>NUCLEOTIDE SEQUENCE</scope>
    <source>
        <strain evidence="2">Bkl1</strain>
    </source>
</reference>
<proteinExistence type="predicted"/>
<feature type="compositionally biased region" description="Basic residues" evidence="1">
    <location>
        <begin position="43"/>
        <end position="56"/>
    </location>
</feature>
<dbReference type="EMBL" id="JAJHJB010000010">
    <property type="protein sequence ID" value="MCC5465540.1"/>
    <property type="molecule type" value="Genomic_DNA"/>
</dbReference>
<evidence type="ECO:0000313" key="3">
    <source>
        <dbReference type="Proteomes" id="UP001165492"/>
    </source>
</evidence>
<accession>A0ABS8HQU8</accession>
<gene>
    <name evidence="2" type="ORF">LMF89_09215</name>
</gene>
<name>A0ABS8HQU8_9FIRM</name>
<evidence type="ECO:0000256" key="1">
    <source>
        <dbReference type="SAM" id="MobiDB-lite"/>
    </source>
</evidence>
<keyword evidence="3" id="KW-1185">Reference proteome</keyword>
<feature type="region of interest" description="Disordered" evidence="1">
    <location>
        <begin position="32"/>
        <end position="56"/>
    </location>
</feature>
<evidence type="ECO:0000313" key="2">
    <source>
        <dbReference type="EMBL" id="MCC5465540.1"/>
    </source>
</evidence>